<proteinExistence type="predicted"/>
<dbReference type="SUPFAM" id="SSF53659">
    <property type="entry name" value="Isocitrate/Isopropylmalate dehydrogenase-like"/>
    <property type="match status" value="1"/>
</dbReference>
<dbReference type="GO" id="GO:0016746">
    <property type="term" value="F:acyltransferase activity"/>
    <property type="evidence" value="ECO:0007669"/>
    <property type="project" value="UniProtKB-KW"/>
</dbReference>
<dbReference type="Pfam" id="PF07085">
    <property type="entry name" value="DRTGG"/>
    <property type="match status" value="1"/>
</dbReference>
<evidence type="ECO:0000313" key="6">
    <source>
        <dbReference type="Proteomes" id="UP000677054"/>
    </source>
</evidence>
<sequence length="550" mass="61909">EKYEDAYAFTRKEVEELKGKGEENEIFETIIKKYKYLENNYDFILVEGTDFFNEVNSFEFDLNREIAQNLNIPVILVLNSKRYKTEDSLIKNTSLEIESYTEKNIKVISVIANKFKGDKDKFIHEIKQKHPDYLVSTLPIEPILSKPTVGEVAQELNAKILMGSTHLSTIMGKSIVGAMQMRNFLERLSENCLVITPGDRADLIVGTMLANISANYTKVAGIVLTGDYYPEESVVRLIEGIHPHLPVMIVKTGTFETANKVGSNKSKIYPTSTAKIKIALELFDKNVDTDELDAIITNYQSTQITPRMFQYNMMEQAYKIQKRIVLPEGTDDRILRAASMLAEDKVVYLTILGEEKKIKSQVNLLGLYWDEERIKIINPSTSSYLDDFSETLYHLRKEKGMQLAQARDLMHDVSYFGTMMVYKGLADGMVSGAINTTQHTIRTSGQGEEVEKVRLATEKVKQQRPDLLIEGPIQYDAAVDPKVGKQKLPDSEVAGQANVLIFPDLNTGNNTYKAVQRETGALAIGPVLQGLNKPVNDLSRGATVDDIYNT</sequence>
<accession>A0A7R9FTB8</accession>
<keyword evidence="6" id="KW-1185">Reference proteome</keyword>
<evidence type="ECO:0008006" key="7">
    <source>
        <dbReference type="Google" id="ProtNLM"/>
    </source>
</evidence>
<dbReference type="OrthoDB" id="67445at2759"/>
<dbReference type="InterPro" id="IPR002505">
    <property type="entry name" value="PTA_PTB"/>
</dbReference>
<dbReference type="InterPro" id="IPR028979">
    <property type="entry name" value="Ser_kin/Pase_Hpr-like_N_sf"/>
</dbReference>
<dbReference type="SUPFAM" id="SSF75138">
    <property type="entry name" value="HprK N-terminal domain-like"/>
    <property type="match status" value="1"/>
</dbReference>
<dbReference type="Proteomes" id="UP000677054">
    <property type="component" value="Unassembled WGS sequence"/>
</dbReference>
<name>A0A7R9FTB8_9CRUS</name>
<dbReference type="Gene3D" id="3.40.50.10950">
    <property type="match status" value="2"/>
</dbReference>
<protein>
    <recommendedName>
        <fullName evidence="7">Phosphate acetyltransferase</fullName>
    </recommendedName>
</protein>
<dbReference type="Gene3D" id="3.40.1390.20">
    <property type="entry name" value="HprK N-terminal domain-like"/>
    <property type="match status" value="1"/>
</dbReference>
<gene>
    <name evidence="5" type="ORF">DSTB1V02_LOCUS14203</name>
</gene>
<evidence type="ECO:0000259" key="4">
    <source>
        <dbReference type="Pfam" id="PF07085"/>
    </source>
</evidence>
<feature type="non-terminal residue" evidence="5">
    <location>
        <position position="550"/>
    </location>
</feature>
<dbReference type="InterPro" id="IPR050500">
    <property type="entry name" value="Phos_Acetyltrans/Butyryltrans"/>
</dbReference>
<dbReference type="AlphaFoldDB" id="A0A7R9FTB8"/>
<dbReference type="InterPro" id="IPR010766">
    <property type="entry name" value="DRTGG"/>
</dbReference>
<keyword evidence="1" id="KW-0808">Transferase</keyword>
<feature type="non-terminal residue" evidence="5">
    <location>
        <position position="1"/>
    </location>
</feature>
<dbReference type="EMBL" id="CAJPEV010009756">
    <property type="protein sequence ID" value="CAG0905797.1"/>
    <property type="molecule type" value="Genomic_DNA"/>
</dbReference>
<dbReference type="Gene3D" id="3.40.50.300">
    <property type="entry name" value="P-loop containing nucleotide triphosphate hydrolases"/>
    <property type="match status" value="1"/>
</dbReference>
<dbReference type="InterPro" id="IPR027417">
    <property type="entry name" value="P-loop_NTPase"/>
</dbReference>
<dbReference type="Pfam" id="PF01515">
    <property type="entry name" value="PTA_PTB"/>
    <property type="match status" value="1"/>
</dbReference>
<evidence type="ECO:0000313" key="5">
    <source>
        <dbReference type="EMBL" id="CAD7254457.1"/>
    </source>
</evidence>
<feature type="domain" description="Phosphate acetyl/butaryl transferase" evidence="3">
    <location>
        <begin position="443"/>
        <end position="550"/>
    </location>
</feature>
<feature type="domain" description="DRTGG" evidence="4">
    <location>
        <begin position="151"/>
        <end position="261"/>
    </location>
</feature>
<evidence type="ECO:0000256" key="1">
    <source>
        <dbReference type="ARBA" id="ARBA00022679"/>
    </source>
</evidence>
<evidence type="ECO:0000256" key="2">
    <source>
        <dbReference type="ARBA" id="ARBA00023315"/>
    </source>
</evidence>
<evidence type="ECO:0000259" key="3">
    <source>
        <dbReference type="Pfam" id="PF01515"/>
    </source>
</evidence>
<dbReference type="EMBL" id="LR909274">
    <property type="protein sequence ID" value="CAD7254457.1"/>
    <property type="molecule type" value="Genomic_DNA"/>
</dbReference>
<dbReference type="Pfam" id="PF13500">
    <property type="entry name" value="AAA_26"/>
    <property type="match status" value="1"/>
</dbReference>
<dbReference type="PANTHER" id="PTHR43356:SF3">
    <property type="entry name" value="PHOSPHATE ACETYLTRANSFERASE"/>
    <property type="match status" value="1"/>
</dbReference>
<dbReference type="SUPFAM" id="SSF52540">
    <property type="entry name" value="P-loop containing nucleoside triphosphate hydrolases"/>
    <property type="match status" value="1"/>
</dbReference>
<dbReference type="InterPro" id="IPR042113">
    <property type="entry name" value="P_AcTrfase_dom1"/>
</dbReference>
<reference evidence="5" key="1">
    <citation type="submission" date="2020-11" db="EMBL/GenBank/DDBJ databases">
        <authorList>
            <person name="Tran Van P."/>
        </authorList>
    </citation>
    <scope>NUCLEOTIDE SEQUENCE</scope>
</reference>
<keyword evidence="2" id="KW-0012">Acyltransferase</keyword>
<dbReference type="PANTHER" id="PTHR43356">
    <property type="entry name" value="PHOSPHATE ACETYLTRANSFERASE"/>
    <property type="match status" value="1"/>
</dbReference>
<organism evidence="5">
    <name type="scientific">Darwinula stevensoni</name>
    <dbReference type="NCBI Taxonomy" id="69355"/>
    <lineage>
        <taxon>Eukaryota</taxon>
        <taxon>Metazoa</taxon>
        <taxon>Ecdysozoa</taxon>
        <taxon>Arthropoda</taxon>
        <taxon>Crustacea</taxon>
        <taxon>Oligostraca</taxon>
        <taxon>Ostracoda</taxon>
        <taxon>Podocopa</taxon>
        <taxon>Podocopida</taxon>
        <taxon>Darwinulocopina</taxon>
        <taxon>Darwinuloidea</taxon>
        <taxon>Darwinulidae</taxon>
        <taxon>Darwinula</taxon>
    </lineage>
</organism>